<dbReference type="RefSeq" id="WP_060384498.1">
    <property type="nucleotide sequence ID" value="NZ_CP014141.1"/>
</dbReference>
<dbReference type="CDD" id="cd02696">
    <property type="entry name" value="MurNAc-LAA"/>
    <property type="match status" value="1"/>
</dbReference>
<evidence type="ECO:0000313" key="5">
    <source>
        <dbReference type="Proteomes" id="UP000061630"/>
    </source>
</evidence>
<dbReference type="Proteomes" id="UP000061630">
    <property type="component" value="Chromosome"/>
</dbReference>
<reference evidence="4 5" key="1">
    <citation type="submission" date="2016-01" db="EMBL/GenBank/DDBJ databases">
        <title>Genome sequence of Thermus parvatiensis, a thermophile isolated from a hot water spring.</title>
        <authorList>
            <person name="Tripathi C."/>
            <person name="Lal R."/>
        </authorList>
    </citation>
    <scope>NUCLEOTIDE SEQUENCE [LARGE SCALE GENOMIC DNA]</scope>
    <source>
        <strain evidence="4 5">RL</strain>
    </source>
</reference>
<dbReference type="AlphaFoldDB" id="A0A0X8D967"/>
<name>A0A0X8D967_9DEIN</name>
<feature type="domain" description="MurNAc-LAA" evidence="3">
    <location>
        <begin position="203"/>
        <end position="376"/>
    </location>
</feature>
<dbReference type="Gene3D" id="3.40.630.40">
    <property type="entry name" value="Zn-dependent exopeptidases"/>
    <property type="match status" value="1"/>
</dbReference>
<proteinExistence type="predicted"/>
<dbReference type="Pfam" id="PF01520">
    <property type="entry name" value="Amidase_3"/>
    <property type="match status" value="1"/>
</dbReference>
<dbReference type="GO" id="GO:0030288">
    <property type="term" value="C:outer membrane-bounded periplasmic space"/>
    <property type="evidence" value="ECO:0007669"/>
    <property type="project" value="TreeGrafter"/>
</dbReference>
<dbReference type="PANTHER" id="PTHR30404">
    <property type="entry name" value="N-ACETYLMURAMOYL-L-ALANINE AMIDASE"/>
    <property type="match status" value="1"/>
</dbReference>
<evidence type="ECO:0000256" key="1">
    <source>
        <dbReference type="ARBA" id="ARBA00022801"/>
    </source>
</evidence>
<dbReference type="PANTHER" id="PTHR30404:SF0">
    <property type="entry name" value="N-ACETYLMURAMOYL-L-ALANINE AMIDASE AMIC"/>
    <property type="match status" value="1"/>
</dbReference>
<dbReference type="KEGG" id="tpar:AV541_06225"/>
<sequence length="384" mass="40804">MRALLLLFLAPFALAQAPKPLKVGELTGEALYPGNRGVSYGEVGLVARGLGLALWQGESQVALGLGARYRTFPVEADEAKAASSLAAWRKDGRVYVPLRPLADALGLSYRAQVGIQLDLPWARLLQVEARPEGYLLRFSREVNAVVRPGGVLFPMAQGSHPSLVQEAMGLFLPLSRPPERVYYPGGGQVAVGLTPLPLPSPTVLLDPGHGGEDPGLEVQGLVEKEATLDLARRVAALLPGARLTRQGDETLPLEARLALARTASVVVSLHMARGREVRLYLPKDRTSPLAQSLARLGDLPEERARLLRAYAGDPARLAAALERAFADQGFAVAKAEGPYALTRVDGAAVLLEVGAERLGTEEARALVAQAIAQGIRAYLEGGAP</sequence>
<evidence type="ECO:0000259" key="3">
    <source>
        <dbReference type="Pfam" id="PF01520"/>
    </source>
</evidence>
<gene>
    <name evidence="4" type="ORF">AV541_06225</name>
</gene>
<accession>A0A0X8D967</accession>
<dbReference type="GO" id="GO:0009253">
    <property type="term" value="P:peptidoglycan catabolic process"/>
    <property type="evidence" value="ECO:0007669"/>
    <property type="project" value="InterPro"/>
</dbReference>
<feature type="chain" id="PRO_5012633449" evidence="2">
    <location>
        <begin position="16"/>
        <end position="384"/>
    </location>
</feature>
<dbReference type="SUPFAM" id="SSF53187">
    <property type="entry name" value="Zn-dependent exopeptidases"/>
    <property type="match status" value="1"/>
</dbReference>
<organism evidence="4 5">
    <name type="scientific">Thermus parvatiensis</name>
    <dbReference type="NCBI Taxonomy" id="456163"/>
    <lineage>
        <taxon>Bacteria</taxon>
        <taxon>Thermotogati</taxon>
        <taxon>Deinococcota</taxon>
        <taxon>Deinococci</taxon>
        <taxon>Thermales</taxon>
        <taxon>Thermaceae</taxon>
        <taxon>Thermus</taxon>
    </lineage>
</organism>
<dbReference type="EMBL" id="CP014141">
    <property type="protein sequence ID" value="AMA75690.1"/>
    <property type="molecule type" value="Genomic_DNA"/>
</dbReference>
<evidence type="ECO:0000313" key="4">
    <source>
        <dbReference type="EMBL" id="AMA75690.1"/>
    </source>
</evidence>
<keyword evidence="2" id="KW-0732">Signal</keyword>
<dbReference type="GO" id="GO:0008745">
    <property type="term" value="F:N-acetylmuramoyl-L-alanine amidase activity"/>
    <property type="evidence" value="ECO:0007669"/>
    <property type="project" value="InterPro"/>
</dbReference>
<feature type="signal peptide" evidence="2">
    <location>
        <begin position="1"/>
        <end position="15"/>
    </location>
</feature>
<dbReference type="InterPro" id="IPR002508">
    <property type="entry name" value="MurNAc-LAA_cat"/>
</dbReference>
<evidence type="ECO:0000256" key="2">
    <source>
        <dbReference type="SAM" id="SignalP"/>
    </source>
</evidence>
<protein>
    <submittedName>
        <fullName evidence="4">N-acetylmuramoyl-L-alanine amidase</fullName>
    </submittedName>
</protein>
<dbReference type="InterPro" id="IPR050695">
    <property type="entry name" value="N-acetylmuramoyl_amidase_3"/>
</dbReference>
<keyword evidence="1" id="KW-0378">Hydrolase</keyword>